<dbReference type="Proteomes" id="UP001610432">
    <property type="component" value="Unassembled WGS sequence"/>
</dbReference>
<dbReference type="GeneID" id="98141424"/>
<keyword evidence="2" id="KW-1185">Reference proteome</keyword>
<evidence type="ECO:0000313" key="2">
    <source>
        <dbReference type="Proteomes" id="UP001610432"/>
    </source>
</evidence>
<name>A0ABR4LG35_9EURO</name>
<accession>A0ABR4LG35</accession>
<reference evidence="1 2" key="1">
    <citation type="submission" date="2024-07" db="EMBL/GenBank/DDBJ databases">
        <title>Section-level genome sequencing and comparative genomics of Aspergillus sections Usti and Cavernicolus.</title>
        <authorList>
            <consortium name="Lawrence Berkeley National Laboratory"/>
            <person name="Nybo J.L."/>
            <person name="Vesth T.C."/>
            <person name="Theobald S."/>
            <person name="Frisvad J.C."/>
            <person name="Larsen T.O."/>
            <person name="Kjaerboelling I."/>
            <person name="Rothschild-Mancinelli K."/>
            <person name="Lyhne E.K."/>
            <person name="Kogle M.E."/>
            <person name="Barry K."/>
            <person name="Clum A."/>
            <person name="Na H."/>
            <person name="Ledsgaard L."/>
            <person name="Lin J."/>
            <person name="Lipzen A."/>
            <person name="Kuo A."/>
            <person name="Riley R."/>
            <person name="Mondo S."/>
            <person name="Labutti K."/>
            <person name="Haridas S."/>
            <person name="Pangalinan J."/>
            <person name="Salamov A.A."/>
            <person name="Simmons B.A."/>
            <person name="Magnuson J.K."/>
            <person name="Chen J."/>
            <person name="Drula E."/>
            <person name="Henrissat B."/>
            <person name="Wiebenga A."/>
            <person name="Lubbers R.J."/>
            <person name="Gomes A.C."/>
            <person name="Macurrencykelacurrency M.R."/>
            <person name="Stajich J."/>
            <person name="Grigoriev I.V."/>
            <person name="Mortensen U.H."/>
            <person name="De Vries R.P."/>
            <person name="Baker S.E."/>
            <person name="Andersen M.R."/>
        </authorList>
    </citation>
    <scope>NUCLEOTIDE SEQUENCE [LARGE SCALE GENOMIC DNA]</scope>
    <source>
        <strain evidence="1 2">CBS 449.75</strain>
    </source>
</reference>
<organism evidence="1 2">
    <name type="scientific">Aspergillus lucknowensis</name>
    <dbReference type="NCBI Taxonomy" id="176173"/>
    <lineage>
        <taxon>Eukaryota</taxon>
        <taxon>Fungi</taxon>
        <taxon>Dikarya</taxon>
        <taxon>Ascomycota</taxon>
        <taxon>Pezizomycotina</taxon>
        <taxon>Eurotiomycetes</taxon>
        <taxon>Eurotiomycetidae</taxon>
        <taxon>Eurotiales</taxon>
        <taxon>Aspergillaceae</taxon>
        <taxon>Aspergillus</taxon>
        <taxon>Aspergillus subgen. Nidulantes</taxon>
    </lineage>
</organism>
<dbReference type="RefSeq" id="XP_070882390.1">
    <property type="nucleotide sequence ID" value="XM_071026352.1"/>
</dbReference>
<dbReference type="EMBL" id="JBFXLQ010000052">
    <property type="protein sequence ID" value="KAL2863411.1"/>
    <property type="molecule type" value="Genomic_DNA"/>
</dbReference>
<gene>
    <name evidence="1" type="ORF">BJX67DRAFT_261644</name>
</gene>
<comment type="caution">
    <text evidence="1">The sequence shown here is derived from an EMBL/GenBank/DDBJ whole genome shotgun (WGS) entry which is preliminary data.</text>
</comment>
<sequence>MLALDVSMHHLTQERVSGRWSSSETTARQKPLKTANFAKKPQVSFKVLCKQTTSLELSRRYRSDRGCFNCLCASHHISYCGNKILVTPLYRDGPYGNLGPMRANHGTEIYLLHGIFLVPTSRLPLFSSICGRKKSSTSRTECATPSFSARLPYSARCPKSIMHGGGRTGLLQPNGDRLHRMSCHPVTIPILR</sequence>
<protein>
    <submittedName>
        <fullName evidence="1">Uncharacterized protein</fullName>
    </submittedName>
</protein>
<evidence type="ECO:0000313" key="1">
    <source>
        <dbReference type="EMBL" id="KAL2863411.1"/>
    </source>
</evidence>
<proteinExistence type="predicted"/>